<dbReference type="Proteomes" id="UP000284543">
    <property type="component" value="Unassembled WGS sequence"/>
</dbReference>
<name>A0A412ZE42_9FIRM</name>
<evidence type="ECO:0000313" key="2">
    <source>
        <dbReference type="Proteomes" id="UP000284543"/>
    </source>
</evidence>
<evidence type="ECO:0000313" key="1">
    <source>
        <dbReference type="EMBL" id="RGV78508.1"/>
    </source>
</evidence>
<comment type="caution">
    <text evidence="1">The sequence shown here is derived from an EMBL/GenBank/DDBJ whole genome shotgun (WGS) entry which is preliminary data.</text>
</comment>
<organism evidence="1 2">
    <name type="scientific">Enterocloster bolteae</name>
    <dbReference type="NCBI Taxonomy" id="208479"/>
    <lineage>
        <taxon>Bacteria</taxon>
        <taxon>Bacillati</taxon>
        <taxon>Bacillota</taxon>
        <taxon>Clostridia</taxon>
        <taxon>Lachnospirales</taxon>
        <taxon>Lachnospiraceae</taxon>
        <taxon>Enterocloster</taxon>
    </lineage>
</organism>
<sequence>MDHQKSIFVQTLSMSAFSYSHAQKINRGMLMRCEKRRGMAVDCLKILYKALLPKKPLNFRALVTVPYLLEQSYSTHG</sequence>
<reference evidence="1 2" key="1">
    <citation type="submission" date="2018-08" db="EMBL/GenBank/DDBJ databases">
        <title>A genome reference for cultivated species of the human gut microbiota.</title>
        <authorList>
            <person name="Zou Y."/>
            <person name="Xue W."/>
            <person name="Luo G."/>
        </authorList>
    </citation>
    <scope>NUCLEOTIDE SEQUENCE [LARGE SCALE GENOMIC DNA]</scope>
    <source>
        <strain evidence="1 2">AF14-18</strain>
    </source>
</reference>
<proteinExistence type="predicted"/>
<accession>A0A412ZE42</accession>
<dbReference type="EMBL" id="QRZM01000001">
    <property type="protein sequence ID" value="RGV78508.1"/>
    <property type="molecule type" value="Genomic_DNA"/>
</dbReference>
<dbReference type="AlphaFoldDB" id="A0A412ZE42"/>
<gene>
    <name evidence="1" type="ORF">DWW02_01865</name>
</gene>
<protein>
    <submittedName>
        <fullName evidence="1">Uncharacterized protein</fullName>
    </submittedName>
</protein>